<evidence type="ECO:0000256" key="11">
    <source>
        <dbReference type="ARBA" id="ARBA00039894"/>
    </source>
</evidence>
<dbReference type="CDD" id="cd23809">
    <property type="entry name" value="UBCc_UBE2Z"/>
    <property type="match status" value="1"/>
</dbReference>
<organism evidence="16 17">
    <name type="scientific">Viridothelium virens</name>
    <name type="common">Speckled blister lichen</name>
    <name type="synonym">Trypethelium virens</name>
    <dbReference type="NCBI Taxonomy" id="1048519"/>
    <lineage>
        <taxon>Eukaryota</taxon>
        <taxon>Fungi</taxon>
        <taxon>Dikarya</taxon>
        <taxon>Ascomycota</taxon>
        <taxon>Pezizomycotina</taxon>
        <taxon>Dothideomycetes</taxon>
        <taxon>Dothideomycetes incertae sedis</taxon>
        <taxon>Trypetheliales</taxon>
        <taxon>Trypetheliaceae</taxon>
        <taxon>Viridothelium</taxon>
    </lineage>
</organism>
<dbReference type="GO" id="GO:0004869">
    <property type="term" value="F:cysteine-type endopeptidase inhibitor activity"/>
    <property type="evidence" value="ECO:0007669"/>
    <property type="project" value="TreeGrafter"/>
</dbReference>
<keyword evidence="17" id="KW-1185">Reference proteome</keyword>
<evidence type="ECO:0000256" key="12">
    <source>
        <dbReference type="ARBA" id="ARBA00041798"/>
    </source>
</evidence>
<dbReference type="GO" id="GO:0043066">
    <property type="term" value="P:negative regulation of apoptotic process"/>
    <property type="evidence" value="ECO:0007669"/>
    <property type="project" value="TreeGrafter"/>
</dbReference>
<dbReference type="Proteomes" id="UP000800092">
    <property type="component" value="Unassembled WGS sequence"/>
</dbReference>
<dbReference type="Gene3D" id="3.10.110.10">
    <property type="entry name" value="Ubiquitin Conjugating Enzyme"/>
    <property type="match status" value="2"/>
</dbReference>
<dbReference type="GO" id="GO:0005634">
    <property type="term" value="C:nucleus"/>
    <property type="evidence" value="ECO:0007669"/>
    <property type="project" value="UniProtKB-SubCell"/>
</dbReference>
<keyword evidence="8" id="KW-0833">Ubl conjugation pathway</keyword>
<keyword evidence="5" id="KW-0808">Transferase</keyword>
<dbReference type="InterPro" id="IPR000608">
    <property type="entry name" value="UBC"/>
</dbReference>
<evidence type="ECO:0000256" key="7">
    <source>
        <dbReference type="ARBA" id="ARBA00022741"/>
    </source>
</evidence>
<feature type="domain" description="UBC core" evidence="15">
    <location>
        <begin position="292"/>
        <end position="444"/>
    </location>
</feature>
<evidence type="ECO:0000256" key="6">
    <source>
        <dbReference type="ARBA" id="ARBA00022703"/>
    </source>
</evidence>
<evidence type="ECO:0000313" key="17">
    <source>
        <dbReference type="Proteomes" id="UP000800092"/>
    </source>
</evidence>
<evidence type="ECO:0000256" key="13">
    <source>
        <dbReference type="ARBA" id="ARBA00042316"/>
    </source>
</evidence>
<evidence type="ECO:0000256" key="10">
    <source>
        <dbReference type="ARBA" id="ARBA00023242"/>
    </source>
</evidence>
<dbReference type="GO" id="GO:0005524">
    <property type="term" value="F:ATP binding"/>
    <property type="evidence" value="ECO:0007669"/>
    <property type="project" value="UniProtKB-KW"/>
</dbReference>
<evidence type="ECO:0000259" key="15">
    <source>
        <dbReference type="PROSITE" id="PS50127"/>
    </source>
</evidence>
<accession>A0A6A6HKM8</accession>
<dbReference type="GO" id="GO:0061631">
    <property type="term" value="F:ubiquitin conjugating enzyme activity"/>
    <property type="evidence" value="ECO:0007669"/>
    <property type="project" value="UniProtKB-EC"/>
</dbReference>
<dbReference type="Pfam" id="PF00179">
    <property type="entry name" value="UQ_con"/>
    <property type="match status" value="2"/>
</dbReference>
<evidence type="ECO:0000256" key="8">
    <source>
        <dbReference type="ARBA" id="ARBA00022786"/>
    </source>
</evidence>
<comment type="subcellular location">
    <subcellularLocation>
        <location evidence="2">Cytoplasm</location>
    </subcellularLocation>
    <subcellularLocation>
        <location evidence="1">Nucleus</location>
    </subcellularLocation>
</comment>
<dbReference type="SUPFAM" id="SSF54495">
    <property type="entry name" value="UBC-like"/>
    <property type="match status" value="2"/>
</dbReference>
<keyword evidence="10" id="KW-0539">Nucleus</keyword>
<dbReference type="EMBL" id="ML991777">
    <property type="protein sequence ID" value="KAF2238073.1"/>
    <property type="molecule type" value="Genomic_DNA"/>
</dbReference>
<dbReference type="InterPro" id="IPR016135">
    <property type="entry name" value="UBQ-conjugating_enzyme/RWD"/>
</dbReference>
<evidence type="ECO:0000313" key="16">
    <source>
        <dbReference type="EMBL" id="KAF2238073.1"/>
    </source>
</evidence>
<evidence type="ECO:0000256" key="5">
    <source>
        <dbReference type="ARBA" id="ARBA00022679"/>
    </source>
</evidence>
<reference evidence="16" key="1">
    <citation type="journal article" date="2020" name="Stud. Mycol.">
        <title>101 Dothideomycetes genomes: a test case for predicting lifestyles and emergence of pathogens.</title>
        <authorList>
            <person name="Haridas S."/>
            <person name="Albert R."/>
            <person name="Binder M."/>
            <person name="Bloem J."/>
            <person name="Labutti K."/>
            <person name="Salamov A."/>
            <person name="Andreopoulos B."/>
            <person name="Baker S."/>
            <person name="Barry K."/>
            <person name="Bills G."/>
            <person name="Bluhm B."/>
            <person name="Cannon C."/>
            <person name="Castanera R."/>
            <person name="Culley D."/>
            <person name="Daum C."/>
            <person name="Ezra D."/>
            <person name="Gonzalez J."/>
            <person name="Henrissat B."/>
            <person name="Kuo A."/>
            <person name="Liang C."/>
            <person name="Lipzen A."/>
            <person name="Lutzoni F."/>
            <person name="Magnuson J."/>
            <person name="Mondo S."/>
            <person name="Nolan M."/>
            <person name="Ohm R."/>
            <person name="Pangilinan J."/>
            <person name="Park H.-J."/>
            <person name="Ramirez L."/>
            <person name="Alfaro M."/>
            <person name="Sun H."/>
            <person name="Tritt A."/>
            <person name="Yoshinaga Y."/>
            <person name="Zwiers L.-H."/>
            <person name="Turgeon B."/>
            <person name="Goodwin S."/>
            <person name="Spatafora J."/>
            <person name="Crous P."/>
            <person name="Grigoriev I."/>
        </authorList>
    </citation>
    <scope>NUCLEOTIDE SEQUENCE</scope>
    <source>
        <strain evidence="16">Tuck. ex Michener</strain>
    </source>
</reference>
<dbReference type="OrthoDB" id="1926878at2759"/>
<keyword evidence="9" id="KW-0067">ATP-binding</keyword>
<keyword evidence="6" id="KW-0053">Apoptosis</keyword>
<dbReference type="SMART" id="SM00212">
    <property type="entry name" value="UBCc"/>
    <property type="match status" value="2"/>
</dbReference>
<evidence type="ECO:0000256" key="3">
    <source>
        <dbReference type="ARBA" id="ARBA00012486"/>
    </source>
</evidence>
<proteinExistence type="predicted"/>
<dbReference type="AlphaFoldDB" id="A0A6A6HKM8"/>
<dbReference type="GO" id="GO:0006915">
    <property type="term" value="P:apoptotic process"/>
    <property type="evidence" value="ECO:0007669"/>
    <property type="project" value="UniProtKB-KW"/>
</dbReference>
<keyword evidence="4" id="KW-0963">Cytoplasm</keyword>
<evidence type="ECO:0000256" key="14">
    <source>
        <dbReference type="ARBA" id="ARBA00042401"/>
    </source>
</evidence>
<dbReference type="PANTHER" id="PTHR46116:SF26">
    <property type="entry name" value="UBIQUITIN-CONJUGATING ENZYME E2 Z"/>
    <property type="match status" value="1"/>
</dbReference>
<evidence type="ECO:0000256" key="4">
    <source>
        <dbReference type="ARBA" id="ARBA00022490"/>
    </source>
</evidence>
<protein>
    <recommendedName>
        <fullName evidence="11">Ubiquitin-conjugating enzyme E2 Z</fullName>
        <ecNumber evidence="3">2.3.2.23</ecNumber>
    </recommendedName>
    <alternativeName>
        <fullName evidence="12">E2 ubiquitin-conjugating enzyme Z</fullName>
    </alternativeName>
    <alternativeName>
        <fullName evidence="14">Ubiquitin carrier protein Z</fullName>
    </alternativeName>
    <alternativeName>
        <fullName evidence="13">Ubiquitin-protein ligase Z</fullName>
    </alternativeName>
</protein>
<feature type="domain" description="UBC core" evidence="15">
    <location>
        <begin position="4"/>
        <end position="164"/>
    </location>
</feature>
<evidence type="ECO:0000256" key="2">
    <source>
        <dbReference type="ARBA" id="ARBA00004496"/>
    </source>
</evidence>
<keyword evidence="7" id="KW-0547">Nucleotide-binding</keyword>
<gene>
    <name evidence="16" type="ORF">EV356DRAFT_508694</name>
</gene>
<dbReference type="PANTHER" id="PTHR46116">
    <property type="entry name" value="(E3-INDEPENDENT) E2 UBIQUITIN-CONJUGATING ENZYME"/>
    <property type="match status" value="1"/>
</dbReference>
<dbReference type="EC" id="2.3.2.23" evidence="3"/>
<dbReference type="GO" id="GO:0005737">
    <property type="term" value="C:cytoplasm"/>
    <property type="evidence" value="ECO:0007669"/>
    <property type="project" value="UniProtKB-SubCell"/>
</dbReference>
<evidence type="ECO:0000256" key="1">
    <source>
        <dbReference type="ARBA" id="ARBA00004123"/>
    </source>
</evidence>
<name>A0A6A6HKM8_VIRVR</name>
<sequence>MANHHILRITREITDIQKGSDLSLSVACRDSDVRHVKALIIGPPETPYEFGFFEFWVKFGKEYPTKAPSVTAITTNSGRCRFNPNIYSQGKVCLSILGTWRGERGEEWSSAQGLESILISIQSLMSADPYENEPGYENADNPSATKEREAYADKIRHETLRISVIQRMENLLGINPHESQTVEKAEIYPYNAEEEYQSSTDDPVFEPFKDLFKRRFLWYYDSYMLTIEKASQKVKDDTPFMRMPFEGGGNSMEGKFNYSQLKQRLEIIRDRLDRDTDAWASQGKLAVKSESRIASNLQRQYEQVVEAFKKNDSVTIDIELVEQNPFVWHLVLFGRPMTNFDGGVFNIKVYFSPRFPDEQPRVKFETPLFHQRISSTGVLCYFPPRPEDVKAHIEAIVEAVEDEAPAYDPRTLVNPEAAKLLWGGPNEKKEYNRKLRRAVQRSSEME</sequence>
<dbReference type="PROSITE" id="PS50127">
    <property type="entry name" value="UBC_2"/>
    <property type="match status" value="2"/>
</dbReference>
<dbReference type="CDD" id="cd00195">
    <property type="entry name" value="UBCc_UEV"/>
    <property type="match status" value="1"/>
</dbReference>
<evidence type="ECO:0000256" key="9">
    <source>
        <dbReference type="ARBA" id="ARBA00022840"/>
    </source>
</evidence>